<protein>
    <submittedName>
        <fullName evidence="1">Uncharacterized protein</fullName>
    </submittedName>
</protein>
<dbReference type="Proteomes" id="UP000199411">
    <property type="component" value="Unassembled WGS sequence"/>
</dbReference>
<dbReference type="AlphaFoldDB" id="A0A1G6I0R0"/>
<gene>
    <name evidence="1" type="ORF">SAMN05660835_00182</name>
</gene>
<dbReference type="OrthoDB" id="9939336at2"/>
<organism evidence="1 2">
    <name type="scientific">Desulfurella multipotens</name>
    <dbReference type="NCBI Taxonomy" id="79269"/>
    <lineage>
        <taxon>Bacteria</taxon>
        <taxon>Pseudomonadati</taxon>
        <taxon>Campylobacterota</taxon>
        <taxon>Desulfurellia</taxon>
        <taxon>Desulfurellales</taxon>
        <taxon>Desulfurellaceae</taxon>
        <taxon>Desulfurella</taxon>
    </lineage>
</organism>
<accession>A0A1G6I0R0</accession>
<name>A0A1G6I0R0_9BACT</name>
<keyword evidence="2" id="KW-1185">Reference proteome</keyword>
<evidence type="ECO:0000313" key="2">
    <source>
        <dbReference type="Proteomes" id="UP000199411"/>
    </source>
</evidence>
<proteinExistence type="predicted"/>
<dbReference type="RefSeq" id="WP_092127503.1">
    <property type="nucleotide sequence ID" value="NZ_FMYU01000001.1"/>
</dbReference>
<dbReference type="EMBL" id="FMYU01000001">
    <property type="protein sequence ID" value="SDC00041.1"/>
    <property type="molecule type" value="Genomic_DNA"/>
</dbReference>
<reference evidence="2" key="1">
    <citation type="submission" date="2016-10" db="EMBL/GenBank/DDBJ databases">
        <authorList>
            <person name="Varghese N."/>
            <person name="Submissions S."/>
        </authorList>
    </citation>
    <scope>NUCLEOTIDE SEQUENCE [LARGE SCALE GENOMIC DNA]</scope>
    <source>
        <strain evidence="2">DSM 8415</strain>
    </source>
</reference>
<sequence>MKNLFLGIIFIFAIVSTTFAFSVSRDPFMPLVKSQKTYSSLPNTPATITPEFTLKMVMWGSLKGALLQDSAGMVYVVKQGTKIGQIQVIKILPNKVILKTPSGIKELYLKNPNNIVSQPNNQNKSIQDISNKTLSNEVKP</sequence>
<evidence type="ECO:0000313" key="1">
    <source>
        <dbReference type="EMBL" id="SDC00041.1"/>
    </source>
</evidence>